<evidence type="ECO:0000259" key="7">
    <source>
        <dbReference type="Pfam" id="PF15297"/>
    </source>
</evidence>
<keyword evidence="5" id="KW-0206">Cytoskeleton</keyword>
<dbReference type="Pfam" id="PF15297">
    <property type="entry name" value="CKAP2_C"/>
    <property type="match status" value="2"/>
</dbReference>
<reference evidence="8" key="1">
    <citation type="submission" date="2025-08" db="UniProtKB">
        <authorList>
            <consortium name="Ensembl"/>
        </authorList>
    </citation>
    <scope>IDENTIFICATION</scope>
</reference>
<proteinExistence type="inferred from homology"/>
<evidence type="ECO:0000256" key="1">
    <source>
        <dbReference type="ARBA" id="ARBA00004245"/>
    </source>
</evidence>
<keyword evidence="4" id="KW-0597">Phosphoprotein</keyword>
<evidence type="ECO:0000256" key="2">
    <source>
        <dbReference type="ARBA" id="ARBA00009468"/>
    </source>
</evidence>
<protein>
    <submittedName>
        <fullName evidence="8">Cytoskeleton associated protein 2</fullName>
    </submittedName>
</protein>
<feature type="region of interest" description="Disordered" evidence="6">
    <location>
        <begin position="70"/>
        <end position="101"/>
    </location>
</feature>
<dbReference type="GO" id="GO:0015630">
    <property type="term" value="C:microtubule cytoskeleton"/>
    <property type="evidence" value="ECO:0007669"/>
    <property type="project" value="TreeGrafter"/>
</dbReference>
<dbReference type="Ensembl" id="ENSPCET00000020005.1">
    <property type="protein sequence ID" value="ENSPCEP00000019348.1"/>
    <property type="gene ID" value="ENSPCEG00000015046.1"/>
</dbReference>
<evidence type="ECO:0000256" key="6">
    <source>
        <dbReference type="SAM" id="MobiDB-lite"/>
    </source>
</evidence>
<evidence type="ECO:0000313" key="9">
    <source>
        <dbReference type="Proteomes" id="UP000694393"/>
    </source>
</evidence>
<feature type="compositionally biased region" description="Polar residues" evidence="6">
    <location>
        <begin position="273"/>
        <end position="283"/>
    </location>
</feature>
<evidence type="ECO:0000256" key="4">
    <source>
        <dbReference type="ARBA" id="ARBA00022553"/>
    </source>
</evidence>
<evidence type="ECO:0000256" key="3">
    <source>
        <dbReference type="ARBA" id="ARBA00022490"/>
    </source>
</evidence>
<dbReference type="InterPro" id="IPR029197">
    <property type="entry name" value="CKAP2_C"/>
</dbReference>
<dbReference type="InterPro" id="IPR026165">
    <property type="entry name" value="CKAP2_fam"/>
</dbReference>
<feature type="compositionally biased region" description="Basic and acidic residues" evidence="6">
    <location>
        <begin position="311"/>
        <end position="321"/>
    </location>
</feature>
<comment type="similarity">
    <text evidence="2">Belongs to the CKAP2 family.</text>
</comment>
<accession>A0A8C8SF33</accession>
<name>A0A8C8SF33_9SAUR</name>
<feature type="domain" description="Cytoskeleton-associated protein 2 C-terminal" evidence="7">
    <location>
        <begin position="341"/>
        <end position="533"/>
    </location>
</feature>
<evidence type="ECO:0000256" key="5">
    <source>
        <dbReference type="ARBA" id="ARBA00023212"/>
    </source>
</evidence>
<sequence length="713" mass="79779">MNGGVPPQLPVTRRAELAYREQRRQKVEEYLLRKKAISGLLTQEKQANISNRTGKAASDKLQDKIKVLKSAKQKMEDKENVNRSPWNQSSSTLEKNTASENETLKATTILTNSTAGTNCNPENLSSATNTSKDEAVEIKPYRVSFSQSFLHKRNIKEKQLVADKQNSDVSLPKKHVPGSYCGKVIPSKINSFRKTLENEDAKSLANKKPSTPAIKPAVRLLSTTSSNAVMTNRATNLASAAKSVGATPFQKRPPVRAHSSHSKSIQNKEKQRITSVSVSNMTVQRKPDSSGPPSLKAALPNAKPPSVPGTKRTEIPLRDVRSGTSAKSFSVPCGTKTTQDSKAGNRKKILPKESAEERRIRLAEWKVTKGKVMKRPCPTALQVVQHERETPKEPVESFWATIAEEDEQGLFSENVNKTLVEYLHLTEQGCPGDEVSAMLEKLVQSVPDAKKLAKYWVCRMRLEQMGPIEKVIAVYEEAILAGAQPKDELRHTIADIMKNAENFLKSVAGECMKEEIGLNDEEVSKEALSSSVENVEEVFKELNLNDEEKTEISNEMIKKEDIDLSLKPKQETLTKESKKHRTKEQSKKSISCKTEDAIKDATLEFKTPDKEKEGSYLIKYNLSTTPYLESVKKKMHCEAHDSTVKDLKFLTPVRRSRRLHEKLCKLPDMLKDHDPCVSSLEQLGELGAVTNAFIYRRNSALQEPTIHLEEQEE</sequence>
<evidence type="ECO:0000313" key="8">
    <source>
        <dbReference type="Ensembl" id="ENSPCEP00000019348.1"/>
    </source>
</evidence>
<keyword evidence="9" id="KW-1185">Reference proteome</keyword>
<feature type="region of interest" description="Disordered" evidence="6">
    <location>
        <begin position="241"/>
        <end position="345"/>
    </location>
</feature>
<comment type="subcellular location">
    <subcellularLocation>
        <location evidence="1">Cytoplasm</location>
        <location evidence="1">Cytoskeleton</location>
    </subcellularLocation>
</comment>
<dbReference type="PANTHER" id="PTHR16076">
    <property type="entry name" value="CYTOSKELETON ASSOCIATED PROTEIN 2-RELATED"/>
    <property type="match status" value="1"/>
</dbReference>
<reference evidence="8" key="2">
    <citation type="submission" date="2025-09" db="UniProtKB">
        <authorList>
            <consortium name="Ensembl"/>
        </authorList>
    </citation>
    <scope>IDENTIFICATION</scope>
</reference>
<feature type="domain" description="Cytoskeleton-associated protein 2 C-terminal" evidence="7">
    <location>
        <begin position="536"/>
        <end position="701"/>
    </location>
</feature>
<dbReference type="Proteomes" id="UP000694393">
    <property type="component" value="Unplaced"/>
</dbReference>
<organism evidence="8 9">
    <name type="scientific">Pelusios castaneus</name>
    <name type="common">West African mud turtle</name>
    <dbReference type="NCBI Taxonomy" id="367368"/>
    <lineage>
        <taxon>Eukaryota</taxon>
        <taxon>Metazoa</taxon>
        <taxon>Chordata</taxon>
        <taxon>Craniata</taxon>
        <taxon>Vertebrata</taxon>
        <taxon>Euteleostomi</taxon>
        <taxon>Archelosauria</taxon>
        <taxon>Testudinata</taxon>
        <taxon>Testudines</taxon>
        <taxon>Pleurodira</taxon>
        <taxon>Pelomedusidae</taxon>
        <taxon>Pelusios</taxon>
    </lineage>
</organism>
<dbReference type="GO" id="GO:0007026">
    <property type="term" value="P:negative regulation of microtubule depolymerization"/>
    <property type="evidence" value="ECO:0007669"/>
    <property type="project" value="TreeGrafter"/>
</dbReference>
<feature type="compositionally biased region" description="Polar residues" evidence="6">
    <location>
        <begin position="82"/>
        <end position="101"/>
    </location>
</feature>
<dbReference type="AlphaFoldDB" id="A0A8C8SF33"/>
<dbReference type="PANTHER" id="PTHR16076:SF8">
    <property type="entry name" value="CYTOSKELETON-ASSOCIATED PROTEIN 2"/>
    <property type="match status" value="1"/>
</dbReference>
<keyword evidence="3" id="KW-0963">Cytoplasm</keyword>